<feature type="compositionally biased region" description="Pro residues" evidence="5">
    <location>
        <begin position="396"/>
        <end position="416"/>
    </location>
</feature>
<sequence length="416" mass="43640">MTQLRLSSLALLTGAISGAGVALFMALIGLITRQLWGDPVVEGLDRQIPLVWSIAICGGIGLVLSQLHRAGDHTLLPELPETLADLRDPDHAPPRDNGRAILGAALAQIGGGSIGPEALMTRLAALISQRIWRGRDHGLKFAATAGSLGLFGFPLLGGAVTQTSQRRDQIARWIPGALGGLAGFAAFHGIDQASGGSLQRMAYSWPSNLGEDLGTLSSGALAGVVGWSLGWLLLRWRTLLERRQLLAHLRWWPALTGLLLGITMHWLPLVPFAGEEQLRPLLESAGGTGSFLLIISALVKLVLVGLCLETGWRGGIFFPLFLIACAVGVGLHDLWPGLGSLGSWCGGITGAIYLTVLRSPLVALILGLGLLQGHGATGVVVGVAVAWLITHRSPPGDGPPPAQQTPDSPGCPEPQW</sequence>
<protein>
    <submittedName>
        <fullName evidence="7">Possible chloride channel</fullName>
    </submittedName>
</protein>
<dbReference type="SUPFAM" id="SSF81340">
    <property type="entry name" value="Clc chloride channel"/>
    <property type="match status" value="1"/>
</dbReference>
<feature type="transmembrane region" description="Helical" evidence="6">
    <location>
        <begin position="287"/>
        <end position="308"/>
    </location>
</feature>
<evidence type="ECO:0000313" key="7">
    <source>
        <dbReference type="EMBL" id="ABD96296.1"/>
    </source>
</evidence>
<evidence type="ECO:0000256" key="1">
    <source>
        <dbReference type="ARBA" id="ARBA00004141"/>
    </source>
</evidence>
<dbReference type="EMBL" id="DQ325539">
    <property type="protein sequence ID" value="ABD96296.1"/>
    <property type="molecule type" value="Genomic_DNA"/>
</dbReference>
<feature type="transmembrane region" description="Helical" evidence="6">
    <location>
        <begin position="213"/>
        <end position="234"/>
    </location>
</feature>
<feature type="transmembrane region" description="Helical" evidence="6">
    <location>
        <begin position="246"/>
        <end position="267"/>
    </location>
</feature>
<dbReference type="Gene3D" id="1.10.3080.10">
    <property type="entry name" value="Clc chloride channel"/>
    <property type="match status" value="1"/>
</dbReference>
<feature type="region of interest" description="Disordered" evidence="5">
    <location>
        <begin position="394"/>
        <end position="416"/>
    </location>
</feature>
<organism evidence="7">
    <name type="scientific">uncultured marine type-A Synechococcus GOM 3O6</name>
    <dbReference type="NCBI Taxonomy" id="364150"/>
    <lineage>
        <taxon>Bacteria</taxon>
        <taxon>Bacillati</taxon>
        <taxon>Cyanobacteriota</taxon>
        <taxon>Cyanophyceae</taxon>
        <taxon>Synechococcales</taxon>
        <taxon>Synechococcaceae</taxon>
        <taxon>Synechococcus</taxon>
        <taxon>environmental samples</taxon>
    </lineage>
</organism>
<dbReference type="CDD" id="cd00400">
    <property type="entry name" value="Voltage_gated_ClC"/>
    <property type="match status" value="1"/>
</dbReference>
<keyword evidence="3 6" id="KW-1133">Transmembrane helix</keyword>
<evidence type="ECO:0000256" key="6">
    <source>
        <dbReference type="SAM" id="Phobius"/>
    </source>
</evidence>
<evidence type="ECO:0000256" key="3">
    <source>
        <dbReference type="ARBA" id="ARBA00022989"/>
    </source>
</evidence>
<dbReference type="GO" id="GO:0015108">
    <property type="term" value="F:chloride transmembrane transporter activity"/>
    <property type="evidence" value="ECO:0007669"/>
    <property type="project" value="InterPro"/>
</dbReference>
<dbReference type="GO" id="GO:0016020">
    <property type="term" value="C:membrane"/>
    <property type="evidence" value="ECO:0007669"/>
    <property type="project" value="UniProtKB-SubCell"/>
</dbReference>
<feature type="transmembrane region" description="Helical" evidence="6">
    <location>
        <begin position="315"/>
        <end position="335"/>
    </location>
</feature>
<keyword evidence="2 6" id="KW-0812">Transmembrane</keyword>
<dbReference type="InterPro" id="IPR050368">
    <property type="entry name" value="ClC-type_chloride_channel"/>
</dbReference>
<accession>Q0QKN3</accession>
<proteinExistence type="predicted"/>
<evidence type="ECO:0000256" key="2">
    <source>
        <dbReference type="ARBA" id="ARBA00022692"/>
    </source>
</evidence>
<evidence type="ECO:0000256" key="4">
    <source>
        <dbReference type="ARBA" id="ARBA00023136"/>
    </source>
</evidence>
<feature type="transmembrane region" description="Helical" evidence="6">
    <location>
        <begin position="341"/>
        <end position="357"/>
    </location>
</feature>
<dbReference type="PANTHER" id="PTHR43427:SF12">
    <property type="entry name" value="CHLORIDE TRANSPORTER"/>
    <property type="match status" value="1"/>
</dbReference>
<dbReference type="AlphaFoldDB" id="Q0QKN3"/>
<dbReference type="PANTHER" id="PTHR43427">
    <property type="entry name" value="CHLORIDE CHANNEL PROTEIN CLC-E"/>
    <property type="match status" value="1"/>
</dbReference>
<reference evidence="7" key="1">
    <citation type="journal article" date="2006" name="Mar. Ecol. Prog. Ser.">
        <title>Gene diversity and organization in rbcL-containing genome fragments from uncultivated Synechococcus in the Gulf of Mexico.</title>
        <authorList>
            <person name="John D.E."/>
            <person name="Wawrik B."/>
            <person name="Tabita F.R."/>
            <person name="Paul J.H."/>
        </authorList>
    </citation>
    <scope>NUCLEOTIDE SEQUENCE</scope>
</reference>
<feature type="transmembrane region" description="Helical" evidence="6">
    <location>
        <begin position="364"/>
        <end position="389"/>
    </location>
</feature>
<name>Q0QKN3_9SYNE</name>
<dbReference type="InterPro" id="IPR001807">
    <property type="entry name" value="ClC"/>
</dbReference>
<evidence type="ECO:0000256" key="5">
    <source>
        <dbReference type="SAM" id="MobiDB-lite"/>
    </source>
</evidence>
<keyword evidence="4 6" id="KW-0472">Membrane</keyword>
<feature type="transmembrane region" description="Helical" evidence="6">
    <location>
        <begin position="141"/>
        <end position="161"/>
    </location>
</feature>
<dbReference type="InterPro" id="IPR014743">
    <property type="entry name" value="Cl-channel_core"/>
</dbReference>
<feature type="transmembrane region" description="Helical" evidence="6">
    <location>
        <begin position="50"/>
        <end position="68"/>
    </location>
</feature>
<dbReference type="Pfam" id="PF00654">
    <property type="entry name" value="Voltage_CLC"/>
    <property type="match status" value="1"/>
</dbReference>
<feature type="transmembrane region" description="Helical" evidence="6">
    <location>
        <begin position="173"/>
        <end position="193"/>
    </location>
</feature>
<feature type="transmembrane region" description="Helical" evidence="6">
    <location>
        <begin position="6"/>
        <end position="30"/>
    </location>
</feature>
<comment type="subcellular location">
    <subcellularLocation>
        <location evidence="1">Membrane</location>
        <topology evidence="1">Multi-pass membrane protein</topology>
    </subcellularLocation>
</comment>